<reference evidence="1 2" key="1">
    <citation type="submission" date="2018-07" db="EMBL/GenBank/DDBJ databases">
        <title>Comparative genomes isolates from brazilian mangrove.</title>
        <authorList>
            <person name="De Araujo J.E."/>
            <person name="Taketani R.G."/>
            <person name="Silva M.C.P."/>
            <person name="Lourenco M.V."/>
            <person name="Oliveira V.M."/>
            <person name="Andreote F.D."/>
        </authorList>
    </citation>
    <scope>NUCLEOTIDE SEQUENCE [LARGE SCALE GENOMIC DNA]</scope>
    <source>
        <strain evidence="1 2">HEX PRIS-MGV</strain>
    </source>
</reference>
<dbReference type="OrthoDB" id="9946609at2"/>
<organism evidence="1 2">
    <name type="scientific">Bremerella cremea</name>
    <dbReference type="NCBI Taxonomy" id="1031537"/>
    <lineage>
        <taxon>Bacteria</taxon>
        <taxon>Pseudomonadati</taxon>
        <taxon>Planctomycetota</taxon>
        <taxon>Planctomycetia</taxon>
        <taxon>Pirellulales</taxon>
        <taxon>Pirellulaceae</taxon>
        <taxon>Bremerella</taxon>
    </lineage>
</organism>
<dbReference type="RefSeq" id="WP_114370662.1">
    <property type="nucleotide sequence ID" value="NZ_QPEX01000037.1"/>
</dbReference>
<evidence type="ECO:0000313" key="1">
    <source>
        <dbReference type="EMBL" id="RCS43944.1"/>
    </source>
</evidence>
<protein>
    <submittedName>
        <fullName evidence="1">Uncharacterized protein</fullName>
    </submittedName>
</protein>
<evidence type="ECO:0000313" key="2">
    <source>
        <dbReference type="Proteomes" id="UP000253562"/>
    </source>
</evidence>
<accession>A0A368KPY4</accession>
<sequence length="66" mass="7208">MTPTTNSNDSTIFPTREYLVTVKKRGQPERDFPVEAIDEGDAVRQAFQAAGVATKTEAYHAIAVPV</sequence>
<dbReference type="AlphaFoldDB" id="A0A368KPY4"/>
<dbReference type="EMBL" id="QPEX01000037">
    <property type="protein sequence ID" value="RCS43944.1"/>
    <property type="molecule type" value="Genomic_DNA"/>
</dbReference>
<comment type="caution">
    <text evidence="1">The sequence shown here is derived from an EMBL/GenBank/DDBJ whole genome shotgun (WGS) entry which is preliminary data.</text>
</comment>
<proteinExistence type="predicted"/>
<name>A0A368KPY4_9BACT</name>
<dbReference type="Proteomes" id="UP000253562">
    <property type="component" value="Unassembled WGS sequence"/>
</dbReference>
<gene>
    <name evidence="1" type="ORF">DTL42_18330</name>
</gene>